<dbReference type="SUPFAM" id="SSF56281">
    <property type="entry name" value="Metallo-hydrolase/oxidoreductase"/>
    <property type="match status" value="1"/>
</dbReference>
<evidence type="ECO:0000313" key="3">
    <source>
        <dbReference type="EMBL" id="KAL3320281.1"/>
    </source>
</evidence>
<gene>
    <name evidence="3" type="primary">ETHE1</name>
    <name evidence="3" type="ORF">Ciccas_001053</name>
</gene>
<organism evidence="3 4">
    <name type="scientific">Cichlidogyrus casuarinus</name>
    <dbReference type="NCBI Taxonomy" id="1844966"/>
    <lineage>
        <taxon>Eukaryota</taxon>
        <taxon>Metazoa</taxon>
        <taxon>Spiralia</taxon>
        <taxon>Lophotrochozoa</taxon>
        <taxon>Platyhelminthes</taxon>
        <taxon>Monogenea</taxon>
        <taxon>Monopisthocotylea</taxon>
        <taxon>Dactylogyridea</taxon>
        <taxon>Ancyrocephalidae</taxon>
        <taxon>Cichlidogyrus</taxon>
    </lineage>
</organism>
<dbReference type="InterPro" id="IPR001279">
    <property type="entry name" value="Metallo-B-lactamas"/>
</dbReference>
<evidence type="ECO:0000256" key="1">
    <source>
        <dbReference type="ARBA" id="ARBA00022723"/>
    </source>
</evidence>
<sequence length="214" mass="24109">MSLSMSTIIPILSASGPLIFRQLFEHQSSTYTYLLADRNSKEAVLIDPVLETVERDAQVSMISKASDAKADKHFGHKEMIPFGEFELECRSTPGHTDGCFTFVLHKVGCAFTGDALLYRGCGRTDFQAGDPKKLYQSVHEQIFTLPNDFLLFPAHDYRGHTVSSVEEEKRFNSRLTKSESEFVDIMKNLNLALPKKIDESVPANKQCGCYFQEK</sequence>
<protein>
    <submittedName>
        <fullName evidence="3">Ethylmalonic encephalopathy 1</fullName>
    </submittedName>
</protein>
<evidence type="ECO:0000259" key="2">
    <source>
        <dbReference type="SMART" id="SM00849"/>
    </source>
</evidence>
<dbReference type="Proteomes" id="UP001626550">
    <property type="component" value="Unassembled WGS sequence"/>
</dbReference>
<dbReference type="GO" id="GO:0046872">
    <property type="term" value="F:metal ion binding"/>
    <property type="evidence" value="ECO:0007669"/>
    <property type="project" value="UniProtKB-KW"/>
</dbReference>
<dbReference type="SMART" id="SM00849">
    <property type="entry name" value="Lactamase_B"/>
    <property type="match status" value="1"/>
</dbReference>
<dbReference type="AlphaFoldDB" id="A0ABD2QL74"/>
<proteinExistence type="predicted"/>
<dbReference type="CDD" id="cd07724">
    <property type="entry name" value="POD-like_MBL-fold"/>
    <property type="match status" value="1"/>
</dbReference>
<keyword evidence="1" id="KW-0479">Metal-binding</keyword>
<feature type="domain" description="Metallo-beta-lactamase" evidence="2">
    <location>
        <begin position="29"/>
        <end position="155"/>
    </location>
</feature>
<dbReference type="Gene3D" id="3.60.15.10">
    <property type="entry name" value="Ribonuclease Z/Hydroxyacylglutathione hydrolase-like"/>
    <property type="match status" value="2"/>
</dbReference>
<dbReference type="InterPro" id="IPR036866">
    <property type="entry name" value="RibonucZ/Hydroxyglut_hydro"/>
</dbReference>
<name>A0ABD2QL74_9PLAT</name>
<dbReference type="EMBL" id="JBJKFK010000064">
    <property type="protein sequence ID" value="KAL3320281.1"/>
    <property type="molecule type" value="Genomic_DNA"/>
</dbReference>
<dbReference type="Pfam" id="PF00753">
    <property type="entry name" value="Lactamase_B"/>
    <property type="match status" value="1"/>
</dbReference>
<reference evidence="3 4" key="1">
    <citation type="submission" date="2024-11" db="EMBL/GenBank/DDBJ databases">
        <title>Adaptive evolution of stress response genes in parasites aligns with host niche diversity.</title>
        <authorList>
            <person name="Hahn C."/>
            <person name="Resl P."/>
        </authorList>
    </citation>
    <scope>NUCLEOTIDE SEQUENCE [LARGE SCALE GENOMIC DNA]</scope>
    <source>
        <strain evidence="3">EGGRZ-B1_66</strain>
        <tissue evidence="3">Body</tissue>
    </source>
</reference>
<evidence type="ECO:0000313" key="4">
    <source>
        <dbReference type="Proteomes" id="UP001626550"/>
    </source>
</evidence>
<dbReference type="PANTHER" id="PTHR43084:SF1">
    <property type="entry name" value="PERSULFIDE DIOXYGENASE ETHE1, MITOCHONDRIAL"/>
    <property type="match status" value="1"/>
</dbReference>
<dbReference type="PANTHER" id="PTHR43084">
    <property type="entry name" value="PERSULFIDE DIOXYGENASE ETHE1"/>
    <property type="match status" value="1"/>
</dbReference>
<accession>A0ABD2QL74</accession>
<comment type="caution">
    <text evidence="3">The sequence shown here is derived from an EMBL/GenBank/DDBJ whole genome shotgun (WGS) entry which is preliminary data.</text>
</comment>
<dbReference type="InterPro" id="IPR051682">
    <property type="entry name" value="Mito_Persulfide_Diox"/>
</dbReference>
<dbReference type="InterPro" id="IPR044528">
    <property type="entry name" value="POD-like_MBL-fold"/>
</dbReference>
<keyword evidence="4" id="KW-1185">Reference proteome</keyword>